<dbReference type="Proteomes" id="UP001163846">
    <property type="component" value="Unassembled WGS sequence"/>
</dbReference>
<evidence type="ECO:0000313" key="3">
    <source>
        <dbReference type="Proteomes" id="UP001163846"/>
    </source>
</evidence>
<name>A0AA38P328_9AGAR</name>
<keyword evidence="3" id="KW-1185">Reference proteome</keyword>
<dbReference type="AlphaFoldDB" id="A0AA38P328"/>
<comment type="caution">
    <text evidence="2">The sequence shown here is derived from an EMBL/GenBank/DDBJ whole genome shotgun (WGS) entry which is preliminary data.</text>
</comment>
<gene>
    <name evidence="2" type="ORF">F5878DRAFT_644400</name>
</gene>
<sequence length="152" mass="18658">MSDRPKQYERQKFEISLAEYLRKGLKPEDYARYKPKPINSATDLKSDHCNPAEVELTPQQKARKRYEERNKEVRLAKARERMAKRRATDPKGERLKQKVYEEEYRKMHREERRFGEDRHRSLRYIEKWGPRPFSLYCQHRNGRLQRPEEYST</sequence>
<organism evidence="2 3">
    <name type="scientific">Lentinula raphanica</name>
    <dbReference type="NCBI Taxonomy" id="153919"/>
    <lineage>
        <taxon>Eukaryota</taxon>
        <taxon>Fungi</taxon>
        <taxon>Dikarya</taxon>
        <taxon>Basidiomycota</taxon>
        <taxon>Agaricomycotina</taxon>
        <taxon>Agaricomycetes</taxon>
        <taxon>Agaricomycetidae</taxon>
        <taxon>Agaricales</taxon>
        <taxon>Marasmiineae</taxon>
        <taxon>Omphalotaceae</taxon>
        <taxon>Lentinula</taxon>
    </lineage>
</organism>
<reference evidence="2" key="1">
    <citation type="submission" date="2022-08" db="EMBL/GenBank/DDBJ databases">
        <authorList>
            <consortium name="DOE Joint Genome Institute"/>
            <person name="Min B."/>
            <person name="Riley R."/>
            <person name="Sierra-Patev S."/>
            <person name="Naranjo-Ortiz M."/>
            <person name="Looney B."/>
            <person name="Konkel Z."/>
            <person name="Slot J.C."/>
            <person name="Sakamoto Y."/>
            <person name="Steenwyk J.L."/>
            <person name="Rokas A."/>
            <person name="Carro J."/>
            <person name="Camarero S."/>
            <person name="Ferreira P."/>
            <person name="Molpeceres G."/>
            <person name="Ruiz-Duenas F.J."/>
            <person name="Serrano A."/>
            <person name="Henrissat B."/>
            <person name="Drula E."/>
            <person name="Hughes K.W."/>
            <person name="Mata J.L."/>
            <person name="Ishikawa N.K."/>
            <person name="Vargas-Isla R."/>
            <person name="Ushijima S."/>
            <person name="Smith C.A."/>
            <person name="Ahrendt S."/>
            <person name="Andreopoulos W."/>
            <person name="He G."/>
            <person name="Labutti K."/>
            <person name="Lipzen A."/>
            <person name="Ng V."/>
            <person name="Sandor L."/>
            <person name="Barry K."/>
            <person name="Martinez A.T."/>
            <person name="Xiao Y."/>
            <person name="Gibbons J.G."/>
            <person name="Terashima K."/>
            <person name="Hibbett D.S."/>
            <person name="Grigoriev I.V."/>
        </authorList>
    </citation>
    <scope>NUCLEOTIDE SEQUENCE</scope>
    <source>
        <strain evidence="2">TFB9207</strain>
    </source>
</reference>
<proteinExistence type="predicted"/>
<evidence type="ECO:0000313" key="2">
    <source>
        <dbReference type="EMBL" id="KAJ3835374.1"/>
    </source>
</evidence>
<feature type="region of interest" description="Disordered" evidence="1">
    <location>
        <begin position="31"/>
        <end position="52"/>
    </location>
</feature>
<protein>
    <submittedName>
        <fullName evidence="2">Uncharacterized protein</fullName>
    </submittedName>
</protein>
<accession>A0AA38P328</accession>
<evidence type="ECO:0000256" key="1">
    <source>
        <dbReference type="SAM" id="MobiDB-lite"/>
    </source>
</evidence>
<dbReference type="EMBL" id="MU806418">
    <property type="protein sequence ID" value="KAJ3835374.1"/>
    <property type="molecule type" value="Genomic_DNA"/>
</dbReference>